<reference evidence="2 3" key="1">
    <citation type="submission" date="2015-09" db="EMBL/GenBank/DDBJ databases">
        <authorList>
            <person name="Xu Y."/>
            <person name="Nagy A."/>
            <person name="Liu N.T."/>
            <person name="Nou X."/>
        </authorList>
    </citation>
    <scope>NUCLEOTIDE SEQUENCE [LARGE SCALE GENOMIC DNA]</scope>
    <source>
        <strain evidence="2 3">FC1138</strain>
    </source>
</reference>
<evidence type="ECO:0000256" key="1">
    <source>
        <dbReference type="SAM" id="MobiDB-lite"/>
    </source>
</evidence>
<name>A0AAC9BGW9_9RALS</name>
<gene>
    <name evidence="2" type="ORF">ACS15_1170</name>
</gene>
<dbReference type="Proteomes" id="UP000077927">
    <property type="component" value="Chromosome 1"/>
</dbReference>
<dbReference type="KEGG" id="rin:ACS15_1170"/>
<feature type="compositionally biased region" description="Basic residues" evidence="1">
    <location>
        <begin position="1"/>
        <end position="19"/>
    </location>
</feature>
<protein>
    <submittedName>
        <fullName evidence="2">Uncharacterized protein</fullName>
    </submittedName>
</protein>
<dbReference type="EMBL" id="CP012605">
    <property type="protein sequence ID" value="ANH73883.1"/>
    <property type="molecule type" value="Genomic_DNA"/>
</dbReference>
<evidence type="ECO:0000313" key="3">
    <source>
        <dbReference type="Proteomes" id="UP000077927"/>
    </source>
</evidence>
<proteinExistence type="predicted"/>
<accession>A0AAC9BGW9</accession>
<dbReference type="AlphaFoldDB" id="A0AAC9BGW9"/>
<evidence type="ECO:0000313" key="2">
    <source>
        <dbReference type="EMBL" id="ANH73883.1"/>
    </source>
</evidence>
<organism evidence="2 3">
    <name type="scientific">Ralstonia insidiosa</name>
    <dbReference type="NCBI Taxonomy" id="190721"/>
    <lineage>
        <taxon>Bacteria</taxon>
        <taxon>Pseudomonadati</taxon>
        <taxon>Pseudomonadota</taxon>
        <taxon>Betaproteobacteria</taxon>
        <taxon>Burkholderiales</taxon>
        <taxon>Burkholderiaceae</taxon>
        <taxon>Ralstonia</taxon>
    </lineage>
</organism>
<feature type="region of interest" description="Disordered" evidence="1">
    <location>
        <begin position="1"/>
        <end position="35"/>
    </location>
</feature>
<sequence length="66" mass="7533">MSVQPRRHCRQRSAPRGRSARIGQEPRSLLPPHDDVETPLRWILKPADASAKPVVRNRRECRAGLV</sequence>